<evidence type="ECO:0000256" key="2">
    <source>
        <dbReference type="ARBA" id="ARBA00006283"/>
    </source>
</evidence>
<dbReference type="EnsemblMetazoa" id="XM_003383578.3">
    <property type="protein sequence ID" value="XP_003383626.1"/>
    <property type="gene ID" value="LOC100641962"/>
</dbReference>
<evidence type="ECO:0000256" key="8">
    <source>
        <dbReference type="ARBA" id="ARBA00023125"/>
    </source>
</evidence>
<protein>
    <recommendedName>
        <fullName evidence="15">Histone deacetylase complex subunit SAP30 Sin3 binding domain-containing protein</fullName>
    </recommendedName>
</protein>
<keyword evidence="5" id="KW-0863">Zinc-finger</keyword>
<keyword evidence="3" id="KW-0678">Repressor</keyword>
<dbReference type="GO" id="GO:0006355">
    <property type="term" value="P:regulation of DNA-templated transcription"/>
    <property type="evidence" value="ECO:0007669"/>
    <property type="project" value="TreeGrafter"/>
</dbReference>
<dbReference type="Pfam" id="PF13866">
    <property type="entry name" value="zf-SAP30"/>
    <property type="match status" value="1"/>
</dbReference>
<keyword evidence="14" id="KW-1185">Reference proteome</keyword>
<keyword evidence="10" id="KW-0539">Nucleus</keyword>
<keyword evidence="4" id="KW-0479">Metal-binding</keyword>
<comment type="similarity">
    <text evidence="2">Belongs to the SAP30 family.</text>
</comment>
<dbReference type="PANTHER" id="PTHR13286:SF6">
    <property type="entry name" value="HISTONE DEACETYLASE COMPLEX SUBUNIT SAP30L-RELATED"/>
    <property type="match status" value="1"/>
</dbReference>
<evidence type="ECO:0000256" key="5">
    <source>
        <dbReference type="ARBA" id="ARBA00022771"/>
    </source>
</evidence>
<dbReference type="InterPro" id="IPR025717">
    <property type="entry name" value="SAP30_zn-finger"/>
</dbReference>
<reference evidence="13" key="2">
    <citation type="submission" date="2017-05" db="UniProtKB">
        <authorList>
            <consortium name="EnsemblMetazoa"/>
        </authorList>
    </citation>
    <scope>IDENTIFICATION</scope>
</reference>
<dbReference type="InterPro" id="IPR038291">
    <property type="entry name" value="SAP30_C_sf"/>
</dbReference>
<gene>
    <name evidence="13" type="primary">100641962</name>
</gene>
<dbReference type="InterPro" id="IPR024145">
    <property type="entry name" value="His_deAcase_SAP30/SAP30L"/>
</dbReference>
<dbReference type="OMA" id="SDQICCL"/>
<reference evidence="14" key="1">
    <citation type="journal article" date="2010" name="Nature">
        <title>The Amphimedon queenslandica genome and the evolution of animal complexity.</title>
        <authorList>
            <person name="Srivastava M."/>
            <person name="Simakov O."/>
            <person name="Chapman J."/>
            <person name="Fahey B."/>
            <person name="Gauthier M.E."/>
            <person name="Mitros T."/>
            <person name="Richards G.S."/>
            <person name="Conaco C."/>
            <person name="Dacre M."/>
            <person name="Hellsten U."/>
            <person name="Larroux C."/>
            <person name="Putnam N.H."/>
            <person name="Stanke M."/>
            <person name="Adamska M."/>
            <person name="Darling A."/>
            <person name="Degnan S.M."/>
            <person name="Oakley T.H."/>
            <person name="Plachetzki D.C."/>
            <person name="Zhai Y."/>
            <person name="Adamski M."/>
            <person name="Calcino A."/>
            <person name="Cummins S.F."/>
            <person name="Goodstein D.M."/>
            <person name="Harris C."/>
            <person name="Jackson D.J."/>
            <person name="Leys S.P."/>
            <person name="Shu S."/>
            <person name="Woodcroft B.J."/>
            <person name="Vervoort M."/>
            <person name="Kosik K.S."/>
            <person name="Manning G."/>
            <person name="Degnan B.M."/>
            <person name="Rokhsar D.S."/>
        </authorList>
    </citation>
    <scope>NUCLEOTIDE SEQUENCE [LARGE SCALE GENOMIC DNA]</scope>
</reference>
<evidence type="ECO:0000256" key="4">
    <source>
        <dbReference type="ARBA" id="ARBA00022723"/>
    </source>
</evidence>
<dbReference type="EnsemblMetazoa" id="Aqu2.1.41303_001">
    <property type="protein sequence ID" value="Aqu2.1.41303_001"/>
    <property type="gene ID" value="Aqu2.1.41303"/>
</dbReference>
<evidence type="ECO:0008006" key="15">
    <source>
        <dbReference type="Google" id="ProtNLM"/>
    </source>
</evidence>
<dbReference type="AlphaFoldDB" id="A0A1X7VPI2"/>
<evidence type="ECO:0000256" key="3">
    <source>
        <dbReference type="ARBA" id="ARBA00022491"/>
    </source>
</evidence>
<comment type="subcellular location">
    <subcellularLocation>
        <location evidence="1">Nucleus</location>
    </subcellularLocation>
</comment>
<feature type="domain" description="Histone deacetylase complex subunit SAP30 zinc-finger" evidence="11">
    <location>
        <begin position="14"/>
        <end position="82"/>
    </location>
</feature>
<evidence type="ECO:0000256" key="7">
    <source>
        <dbReference type="ARBA" id="ARBA00023015"/>
    </source>
</evidence>
<dbReference type="GO" id="GO:0003712">
    <property type="term" value="F:transcription coregulator activity"/>
    <property type="evidence" value="ECO:0007669"/>
    <property type="project" value="TreeGrafter"/>
</dbReference>
<dbReference type="GO" id="GO:0003677">
    <property type="term" value="F:DNA binding"/>
    <property type="evidence" value="ECO:0007669"/>
    <property type="project" value="UniProtKB-KW"/>
</dbReference>
<dbReference type="GO" id="GO:0000118">
    <property type="term" value="C:histone deacetylase complex"/>
    <property type="evidence" value="ECO:0007669"/>
    <property type="project" value="TreeGrafter"/>
</dbReference>
<dbReference type="OrthoDB" id="510958at2759"/>
<organism evidence="13">
    <name type="scientific">Amphimedon queenslandica</name>
    <name type="common">Sponge</name>
    <dbReference type="NCBI Taxonomy" id="400682"/>
    <lineage>
        <taxon>Eukaryota</taxon>
        <taxon>Metazoa</taxon>
        <taxon>Porifera</taxon>
        <taxon>Demospongiae</taxon>
        <taxon>Heteroscleromorpha</taxon>
        <taxon>Haplosclerida</taxon>
        <taxon>Niphatidae</taxon>
        <taxon>Amphimedon</taxon>
    </lineage>
</organism>
<evidence type="ECO:0000313" key="14">
    <source>
        <dbReference type="Proteomes" id="UP000007879"/>
    </source>
</evidence>
<dbReference type="Proteomes" id="UP000007879">
    <property type="component" value="Unassembled WGS sequence"/>
</dbReference>
<evidence type="ECO:0000313" key="13">
    <source>
        <dbReference type="EnsemblMetazoa" id="Aqu2.1.41303_001"/>
    </source>
</evidence>
<dbReference type="Gene3D" id="3.40.1800.30">
    <property type="match status" value="1"/>
</dbReference>
<evidence type="ECO:0000256" key="1">
    <source>
        <dbReference type="ARBA" id="ARBA00004123"/>
    </source>
</evidence>
<dbReference type="STRING" id="400682.A0A1X7VPI2"/>
<dbReference type="GO" id="GO:0008270">
    <property type="term" value="F:zinc ion binding"/>
    <property type="evidence" value="ECO:0007669"/>
    <property type="project" value="UniProtKB-KW"/>
</dbReference>
<evidence type="ECO:0000256" key="10">
    <source>
        <dbReference type="ARBA" id="ARBA00023242"/>
    </source>
</evidence>
<proteinExistence type="inferred from homology"/>
<dbReference type="Gene3D" id="6.10.160.20">
    <property type="match status" value="1"/>
</dbReference>
<dbReference type="KEGG" id="aqu:100641962"/>
<feature type="domain" description="Histone deacetylase complex subunit SAP30 Sin3 binding" evidence="12">
    <location>
        <begin position="96"/>
        <end position="148"/>
    </location>
</feature>
<dbReference type="PANTHER" id="PTHR13286">
    <property type="entry name" value="SAP30"/>
    <property type="match status" value="1"/>
</dbReference>
<keyword evidence="6" id="KW-0862">Zinc</keyword>
<evidence type="ECO:0000256" key="9">
    <source>
        <dbReference type="ARBA" id="ARBA00023163"/>
    </source>
</evidence>
<keyword evidence="9" id="KW-0804">Transcription</keyword>
<dbReference type="InterPro" id="IPR025718">
    <property type="entry name" value="SAP30_Sin3-bd"/>
</dbReference>
<name>A0A1X7VPI2_AMPQE</name>
<evidence type="ECO:0000259" key="12">
    <source>
        <dbReference type="Pfam" id="PF13867"/>
    </source>
</evidence>
<keyword evidence="8" id="KW-0238">DNA-binding</keyword>
<dbReference type="Pfam" id="PF13867">
    <property type="entry name" value="SAP30_Sin3_bdg"/>
    <property type="match status" value="1"/>
</dbReference>
<keyword evidence="7" id="KW-0805">Transcription regulation</keyword>
<evidence type="ECO:0000259" key="11">
    <source>
        <dbReference type="Pfam" id="PF13866"/>
    </source>
</evidence>
<sequence length="161" mass="18850">MSSNGSSTHHSPEREELCSLLENGERCTNKAGSGVFTKKMKSLAQKKQKLYPDSTASHNRICDHHRTFVHSLRNKRKRKDSEEENDFLPEIDFLQLQMNTLRRYKRHYKLQLKPGSNKIQLVEAVTKHFRTLRINEKKVVQLFISMVKSHKSKLDHPKPID</sequence>
<dbReference type="eggNOG" id="ENOG502QWFH">
    <property type="taxonomic scope" value="Eukaryota"/>
</dbReference>
<evidence type="ECO:0000256" key="6">
    <source>
        <dbReference type="ARBA" id="ARBA00022833"/>
    </source>
</evidence>
<accession>A0A1X7VPI2</accession>
<dbReference type="InParanoid" id="A0A1X7VPI2"/>